<organism evidence="1 2">
    <name type="scientific">Pedobacter insulae</name>
    <dbReference type="NCBI Taxonomy" id="414048"/>
    <lineage>
        <taxon>Bacteria</taxon>
        <taxon>Pseudomonadati</taxon>
        <taxon>Bacteroidota</taxon>
        <taxon>Sphingobacteriia</taxon>
        <taxon>Sphingobacteriales</taxon>
        <taxon>Sphingobacteriaceae</taxon>
        <taxon>Pedobacter</taxon>
    </lineage>
</organism>
<proteinExistence type="predicted"/>
<name>A0A1I2ZA89_9SPHI</name>
<dbReference type="AlphaFoldDB" id="A0A1I2ZA89"/>
<dbReference type="Proteomes" id="UP000199666">
    <property type="component" value="Unassembled WGS sequence"/>
</dbReference>
<evidence type="ECO:0000313" key="2">
    <source>
        <dbReference type="Proteomes" id="UP000199666"/>
    </source>
</evidence>
<protein>
    <submittedName>
        <fullName evidence="1">Uncharacterized protein</fullName>
    </submittedName>
</protein>
<keyword evidence="2" id="KW-1185">Reference proteome</keyword>
<reference evidence="1 2" key="1">
    <citation type="submission" date="2016-10" db="EMBL/GenBank/DDBJ databases">
        <authorList>
            <person name="de Groot N.N."/>
        </authorList>
    </citation>
    <scope>NUCLEOTIDE SEQUENCE [LARGE SCALE GENOMIC DNA]</scope>
    <source>
        <strain evidence="1 2">DSM 18684</strain>
    </source>
</reference>
<sequence length="34" mass="4019">MIKYGIGLVYQDRHTKGLNLEDDVIKRRLHGYTD</sequence>
<gene>
    <name evidence="1" type="ORF">SAMN04489864_10985</name>
</gene>
<accession>A0A1I2ZA89</accession>
<evidence type="ECO:0000313" key="1">
    <source>
        <dbReference type="EMBL" id="SFH34459.1"/>
    </source>
</evidence>
<dbReference type="EMBL" id="FOPP01000009">
    <property type="protein sequence ID" value="SFH34459.1"/>
    <property type="molecule type" value="Genomic_DNA"/>
</dbReference>
<dbReference type="STRING" id="414048.SAMN04489864_10985"/>